<sequence length="179" mass="19248">MAKRVIGIILGTSFATALLILALSPSVPVLAAVTVAFAGIARILRGYNYGLWPVFASPAMLLLFSLDTQSTWIDALERTSNNIVGAALAALATLFLWPHHGQTLVPGRLEDLLMTQARYLDRVASLAGGPLPAERTRTRDAVEQHLATSKTRLATQPRPPRQLMAGLDAVRDASARLRA</sequence>
<comment type="caution">
    <text evidence="7">The sequence shown here is derived from an EMBL/GenBank/DDBJ whole genome shotgun (WGS) entry which is preliminary data.</text>
</comment>
<dbReference type="Proteomes" id="UP000655443">
    <property type="component" value="Unassembled WGS sequence"/>
</dbReference>
<evidence type="ECO:0000256" key="1">
    <source>
        <dbReference type="ARBA" id="ARBA00004141"/>
    </source>
</evidence>
<dbReference type="Pfam" id="PF13515">
    <property type="entry name" value="FUSC_2"/>
    <property type="match status" value="1"/>
</dbReference>
<keyword evidence="4 5" id="KW-0472">Membrane</keyword>
<dbReference type="InterPro" id="IPR049453">
    <property type="entry name" value="Memb_transporter_dom"/>
</dbReference>
<organism evidence="7 8">
    <name type="scientific">Streptomyces alanosinicus</name>
    <dbReference type="NCBI Taxonomy" id="68171"/>
    <lineage>
        <taxon>Bacteria</taxon>
        <taxon>Bacillati</taxon>
        <taxon>Actinomycetota</taxon>
        <taxon>Actinomycetes</taxon>
        <taxon>Kitasatosporales</taxon>
        <taxon>Streptomycetaceae</taxon>
        <taxon>Streptomyces</taxon>
    </lineage>
</organism>
<reference evidence="7" key="2">
    <citation type="submission" date="2020-09" db="EMBL/GenBank/DDBJ databases">
        <authorList>
            <person name="Sun Q."/>
            <person name="Ohkuma M."/>
        </authorList>
    </citation>
    <scope>NUCLEOTIDE SEQUENCE</scope>
    <source>
        <strain evidence="7">JCM 4714</strain>
    </source>
</reference>
<name>A0A918YPQ2_9ACTN</name>
<dbReference type="AlphaFoldDB" id="A0A918YPQ2"/>
<reference evidence="7" key="1">
    <citation type="journal article" date="2014" name="Int. J. Syst. Evol. Microbiol.">
        <title>Complete genome sequence of Corynebacterium casei LMG S-19264T (=DSM 44701T), isolated from a smear-ripened cheese.</title>
        <authorList>
            <consortium name="US DOE Joint Genome Institute (JGI-PGF)"/>
            <person name="Walter F."/>
            <person name="Albersmeier A."/>
            <person name="Kalinowski J."/>
            <person name="Ruckert C."/>
        </authorList>
    </citation>
    <scope>NUCLEOTIDE SEQUENCE</scope>
    <source>
        <strain evidence="7">JCM 4714</strain>
    </source>
</reference>
<keyword evidence="8" id="KW-1185">Reference proteome</keyword>
<keyword evidence="3 5" id="KW-1133">Transmembrane helix</keyword>
<feature type="transmembrane region" description="Helical" evidence="5">
    <location>
        <begin position="79"/>
        <end position="97"/>
    </location>
</feature>
<evidence type="ECO:0000313" key="7">
    <source>
        <dbReference type="EMBL" id="GHE09082.1"/>
    </source>
</evidence>
<evidence type="ECO:0000256" key="3">
    <source>
        <dbReference type="ARBA" id="ARBA00022989"/>
    </source>
</evidence>
<evidence type="ECO:0000259" key="6">
    <source>
        <dbReference type="Pfam" id="PF13515"/>
    </source>
</evidence>
<protein>
    <recommendedName>
        <fullName evidence="6">Integral membrane bound transporter domain-containing protein</fullName>
    </recommendedName>
</protein>
<accession>A0A918YPQ2</accession>
<dbReference type="GO" id="GO:0016020">
    <property type="term" value="C:membrane"/>
    <property type="evidence" value="ECO:0007669"/>
    <property type="project" value="UniProtKB-SubCell"/>
</dbReference>
<feature type="domain" description="Integral membrane bound transporter" evidence="6">
    <location>
        <begin position="3"/>
        <end position="91"/>
    </location>
</feature>
<gene>
    <name evidence="7" type="ORF">GCM10010339_60250</name>
</gene>
<evidence type="ECO:0000256" key="2">
    <source>
        <dbReference type="ARBA" id="ARBA00022692"/>
    </source>
</evidence>
<evidence type="ECO:0000256" key="5">
    <source>
        <dbReference type="SAM" id="Phobius"/>
    </source>
</evidence>
<evidence type="ECO:0000256" key="4">
    <source>
        <dbReference type="ARBA" id="ARBA00023136"/>
    </source>
</evidence>
<feature type="transmembrane region" description="Helical" evidence="5">
    <location>
        <begin position="47"/>
        <end position="67"/>
    </location>
</feature>
<dbReference type="EMBL" id="BMVG01000018">
    <property type="protein sequence ID" value="GHE09082.1"/>
    <property type="molecule type" value="Genomic_DNA"/>
</dbReference>
<evidence type="ECO:0000313" key="8">
    <source>
        <dbReference type="Proteomes" id="UP000655443"/>
    </source>
</evidence>
<keyword evidence="2 5" id="KW-0812">Transmembrane</keyword>
<proteinExistence type="predicted"/>
<comment type="subcellular location">
    <subcellularLocation>
        <location evidence="1">Membrane</location>
        <topology evidence="1">Multi-pass membrane protein</topology>
    </subcellularLocation>
</comment>